<feature type="region of interest" description="Disordered" evidence="1">
    <location>
        <begin position="21"/>
        <end position="79"/>
    </location>
</feature>
<feature type="compositionally biased region" description="Low complexity" evidence="1">
    <location>
        <begin position="49"/>
        <end position="59"/>
    </location>
</feature>
<dbReference type="AlphaFoldDB" id="A0A2G5HGZ8"/>
<proteinExistence type="predicted"/>
<dbReference type="OrthoDB" id="4158258at2759"/>
<reference evidence="2 4" key="1">
    <citation type="submission" date="2015-10" db="EMBL/GenBank/DDBJ databases">
        <title>The cercosporin biosynthetic gene cluster was horizontally transferred to several fungal lineages and shown to be expanded in Cercospora beticola based on microsynteny with recipient genomes.</title>
        <authorList>
            <person name="De Jonge R."/>
            <person name="Ebert M.K."/>
            <person name="Suttle J.C."/>
            <person name="Jurick Ii W.M."/>
            <person name="Secor G.A."/>
            <person name="Thomma B.P."/>
            <person name="Van De Peer Y."/>
            <person name="Bolton M.D."/>
        </authorList>
    </citation>
    <scope>NUCLEOTIDE SEQUENCE [LARGE SCALE GENOMIC DNA]</scope>
    <source>
        <strain evidence="2 4">09-40</strain>
    </source>
</reference>
<dbReference type="EMBL" id="CP134190">
    <property type="protein sequence ID" value="WPB05841.1"/>
    <property type="molecule type" value="Genomic_DNA"/>
</dbReference>
<organism evidence="2 4">
    <name type="scientific">Cercospora beticola</name>
    <name type="common">Sugarbeet leaf spot fungus</name>
    <dbReference type="NCBI Taxonomy" id="122368"/>
    <lineage>
        <taxon>Eukaryota</taxon>
        <taxon>Fungi</taxon>
        <taxon>Dikarya</taxon>
        <taxon>Ascomycota</taxon>
        <taxon>Pezizomycotina</taxon>
        <taxon>Dothideomycetes</taxon>
        <taxon>Dothideomycetidae</taxon>
        <taxon>Mycosphaerellales</taxon>
        <taxon>Mycosphaerellaceae</taxon>
        <taxon>Cercospora</taxon>
    </lineage>
</organism>
<evidence type="ECO:0000313" key="4">
    <source>
        <dbReference type="Proteomes" id="UP000230605"/>
    </source>
</evidence>
<protein>
    <submittedName>
        <fullName evidence="2">Uncharacterized protein</fullName>
    </submittedName>
</protein>
<dbReference type="Proteomes" id="UP001302367">
    <property type="component" value="Chromosome 7"/>
</dbReference>
<sequence length="216" mass="24472">MAYPFLVAPIFAPTYRVVEQPARRQSVPLPAPPKNHADLEGLDFHRDSSSGSPSPTNTGMESPARRNSSLATHRVPRTFGSATVRTRSLGFGAGVVYERDYQEPSDDDVIIVTVRLSNQFRKLSVDGGDELPSRPQRRSFLRRLSTRMGSGLDHSAQKEERYKAVKMPRGEYKRHFRRDKDGNYAGSEPEREWNEAELMKEYEAYQDLPLSTVLLC</sequence>
<gene>
    <name evidence="2" type="ORF">CB0940_09815</name>
    <name evidence="3" type="ORF">RHO25_010495</name>
</gene>
<keyword evidence="5" id="KW-1185">Reference proteome</keyword>
<name>A0A2G5HGZ8_CERBT</name>
<evidence type="ECO:0000256" key="1">
    <source>
        <dbReference type="SAM" id="MobiDB-lite"/>
    </source>
</evidence>
<feature type="compositionally biased region" description="Basic and acidic residues" evidence="1">
    <location>
        <begin position="35"/>
        <end position="48"/>
    </location>
</feature>
<evidence type="ECO:0000313" key="2">
    <source>
        <dbReference type="EMBL" id="PIA91866.1"/>
    </source>
</evidence>
<evidence type="ECO:0000313" key="3">
    <source>
        <dbReference type="EMBL" id="WPB05841.1"/>
    </source>
</evidence>
<dbReference type="EMBL" id="LKMD01000106">
    <property type="protein sequence ID" value="PIA91866.1"/>
    <property type="molecule type" value="Genomic_DNA"/>
</dbReference>
<evidence type="ECO:0000313" key="5">
    <source>
        <dbReference type="Proteomes" id="UP001302367"/>
    </source>
</evidence>
<reference evidence="3 5" key="2">
    <citation type="submission" date="2023-09" db="EMBL/GenBank/DDBJ databases">
        <title>Complete-Gapless Cercospora beticola genome.</title>
        <authorList>
            <person name="Wyatt N.A."/>
            <person name="Spanner R.E."/>
            <person name="Bolton M.D."/>
        </authorList>
    </citation>
    <scope>NUCLEOTIDE SEQUENCE [LARGE SCALE GENOMIC DNA]</scope>
    <source>
        <strain evidence="3">Cb09-40</strain>
    </source>
</reference>
<accession>A0A2G5HGZ8</accession>
<dbReference type="Proteomes" id="UP000230605">
    <property type="component" value="Chromosome 7"/>
</dbReference>